<sequence>MALTVLQYSPVQASPVPTPWVKSAIALSLLPLVSDLSQEMY</sequence>
<evidence type="ECO:0000313" key="1">
    <source>
        <dbReference type="EMBL" id="KAF7802132.1"/>
    </source>
</evidence>
<name>A0A834VYJ0_9FABA</name>
<dbReference type="Proteomes" id="UP000634136">
    <property type="component" value="Unassembled WGS sequence"/>
</dbReference>
<evidence type="ECO:0000313" key="2">
    <source>
        <dbReference type="Proteomes" id="UP000634136"/>
    </source>
</evidence>
<proteinExistence type="predicted"/>
<keyword evidence="2" id="KW-1185">Reference proteome</keyword>
<organism evidence="1 2">
    <name type="scientific">Senna tora</name>
    <dbReference type="NCBI Taxonomy" id="362788"/>
    <lineage>
        <taxon>Eukaryota</taxon>
        <taxon>Viridiplantae</taxon>
        <taxon>Streptophyta</taxon>
        <taxon>Embryophyta</taxon>
        <taxon>Tracheophyta</taxon>
        <taxon>Spermatophyta</taxon>
        <taxon>Magnoliopsida</taxon>
        <taxon>eudicotyledons</taxon>
        <taxon>Gunneridae</taxon>
        <taxon>Pentapetalae</taxon>
        <taxon>rosids</taxon>
        <taxon>fabids</taxon>
        <taxon>Fabales</taxon>
        <taxon>Fabaceae</taxon>
        <taxon>Caesalpinioideae</taxon>
        <taxon>Cassia clade</taxon>
        <taxon>Senna</taxon>
    </lineage>
</organism>
<gene>
    <name evidence="1" type="ORF">G2W53_041243</name>
</gene>
<reference evidence="1" key="1">
    <citation type="submission" date="2020-09" db="EMBL/GenBank/DDBJ databases">
        <title>Genome-Enabled Discovery of Anthraquinone Biosynthesis in Senna tora.</title>
        <authorList>
            <person name="Kang S.-H."/>
            <person name="Pandey R.P."/>
            <person name="Lee C.-M."/>
            <person name="Sim J.-S."/>
            <person name="Jeong J.-T."/>
            <person name="Choi B.-S."/>
            <person name="Jung M."/>
            <person name="Ginzburg D."/>
            <person name="Zhao K."/>
            <person name="Won S.Y."/>
            <person name="Oh T.-J."/>
            <person name="Yu Y."/>
            <person name="Kim N.-H."/>
            <person name="Lee O.R."/>
            <person name="Lee T.-H."/>
            <person name="Bashyal P."/>
            <person name="Kim T.-S."/>
            <person name="Lee W.-H."/>
            <person name="Kawkins C."/>
            <person name="Kim C.-K."/>
            <person name="Kim J.S."/>
            <person name="Ahn B.O."/>
            <person name="Rhee S.Y."/>
            <person name="Sohng J.K."/>
        </authorList>
    </citation>
    <scope>NUCLEOTIDE SEQUENCE</scope>
    <source>
        <tissue evidence="1">Leaf</tissue>
    </source>
</reference>
<accession>A0A834VYJ0</accession>
<dbReference type="AlphaFoldDB" id="A0A834VYJ0"/>
<comment type="caution">
    <text evidence="1">The sequence shown here is derived from an EMBL/GenBank/DDBJ whole genome shotgun (WGS) entry which is preliminary data.</text>
</comment>
<protein>
    <submittedName>
        <fullName evidence="1">Uncharacterized protein</fullName>
    </submittedName>
</protein>
<dbReference type="EMBL" id="JAAIUW010000013">
    <property type="protein sequence ID" value="KAF7802132.1"/>
    <property type="molecule type" value="Genomic_DNA"/>
</dbReference>